<proteinExistence type="predicted"/>
<gene>
    <name evidence="2" type="ORF">PR048_016425</name>
</gene>
<name>A0ABQ9HJQ6_9NEOP</name>
<comment type="caution">
    <text evidence="2">The sequence shown here is derived from an EMBL/GenBank/DDBJ whole genome shotgun (WGS) entry which is preliminary data.</text>
</comment>
<dbReference type="Proteomes" id="UP001159363">
    <property type="component" value="Chromosome 4"/>
</dbReference>
<dbReference type="EMBL" id="JARBHB010000005">
    <property type="protein sequence ID" value="KAJ8884568.1"/>
    <property type="molecule type" value="Genomic_DNA"/>
</dbReference>
<evidence type="ECO:0000313" key="3">
    <source>
        <dbReference type="Proteomes" id="UP001159363"/>
    </source>
</evidence>
<keyword evidence="3" id="KW-1185">Reference proteome</keyword>
<organism evidence="2 3">
    <name type="scientific">Dryococelus australis</name>
    <dbReference type="NCBI Taxonomy" id="614101"/>
    <lineage>
        <taxon>Eukaryota</taxon>
        <taxon>Metazoa</taxon>
        <taxon>Ecdysozoa</taxon>
        <taxon>Arthropoda</taxon>
        <taxon>Hexapoda</taxon>
        <taxon>Insecta</taxon>
        <taxon>Pterygota</taxon>
        <taxon>Neoptera</taxon>
        <taxon>Polyneoptera</taxon>
        <taxon>Phasmatodea</taxon>
        <taxon>Verophasmatodea</taxon>
        <taxon>Anareolatae</taxon>
        <taxon>Phasmatidae</taxon>
        <taxon>Eurycanthinae</taxon>
        <taxon>Dryococelus</taxon>
    </lineage>
</organism>
<accession>A0ABQ9HJQ6</accession>
<feature type="region of interest" description="Disordered" evidence="1">
    <location>
        <begin position="396"/>
        <end position="428"/>
    </location>
</feature>
<protein>
    <submittedName>
        <fullName evidence="2">Uncharacterized protein</fullName>
    </submittedName>
</protein>
<evidence type="ECO:0000313" key="2">
    <source>
        <dbReference type="EMBL" id="KAJ8884568.1"/>
    </source>
</evidence>
<evidence type="ECO:0000256" key="1">
    <source>
        <dbReference type="SAM" id="MobiDB-lite"/>
    </source>
</evidence>
<reference evidence="2 3" key="1">
    <citation type="submission" date="2023-02" db="EMBL/GenBank/DDBJ databases">
        <title>LHISI_Scaffold_Assembly.</title>
        <authorList>
            <person name="Stuart O.P."/>
            <person name="Cleave R."/>
            <person name="Magrath M.J.L."/>
            <person name="Mikheyev A.S."/>
        </authorList>
    </citation>
    <scope>NUCLEOTIDE SEQUENCE [LARGE SCALE GENOMIC DNA]</scope>
    <source>
        <strain evidence="2">Daus_M_001</strain>
        <tissue evidence="2">Leg muscle</tissue>
    </source>
</reference>
<sequence>MDGVSVHMNMCKGVPPTNTEDGLARLSTYVDLPDFIKHKRWSVLAGFVKSSHPQRVDKRYAEVKENRSGSGALVPDAVVYGYLFSYYTRVKKIKSRKLHQWDNVPHRDFDSRACEGAMREDIVTVECKGGVRPAGQPVATSAKFPTCSPWREASREDYTATVPTSREMGLGGRAAGTPTLGSGGRHSRCCHKLAGFSGHREPGSFPDMVTPGFSQAGIVPDDGRRVFSGGLPFPPPLHSGAAAFSSHFTSALKTSSLRDAQISQLNSIRNLMRRKPICRLQSSRKILRDNRMTMHYSSEGGVNIGGLSGGGQANLQRNLEQTMAADALARGFYRPADHYDGNTARLARRSDETLEVSLASPLSLPRLLTLDAGFPRESIPLLNARREHFSREYGAAPEYKAGGGGETLEKTRRPEASSGTTPICENPGATAPGLEPGLPLWEVNDGTLASARIPSLHLLLRPFPSFSISDCLHFTSARITTTLELIVHTEQWGEVAASRGKRYKMQLENIYKLLSETLHFIEALHAVWRSTLKAASTSVINNAKKEKAFRKTWSLKVRAETPTMLKALGRRFHNFSVLKRKAKLLAEMNVDILLPIPQFGYRNMNVVVEMCQSQRKSLFHRHRDTSLQRVSLFARDWLAAQQRPVLAAAEWYCADVQS</sequence>